<dbReference type="InterPro" id="IPR008921">
    <property type="entry name" value="DNA_pol3_clamp-load_cplx_C"/>
</dbReference>
<keyword evidence="6" id="KW-0239">DNA-directed DNA polymerase</keyword>
<evidence type="ECO:0000256" key="3">
    <source>
        <dbReference type="ARBA" id="ARBA00022679"/>
    </source>
</evidence>
<evidence type="ECO:0000313" key="12">
    <source>
        <dbReference type="Proteomes" id="UP000662873"/>
    </source>
</evidence>
<evidence type="ECO:0000259" key="9">
    <source>
        <dbReference type="Pfam" id="PF06144"/>
    </source>
</evidence>
<dbReference type="InterPro" id="IPR005790">
    <property type="entry name" value="DNA_polIII_delta"/>
</dbReference>
<evidence type="ECO:0000256" key="1">
    <source>
        <dbReference type="ARBA" id="ARBA00012417"/>
    </source>
</evidence>
<dbReference type="InterPro" id="IPR027417">
    <property type="entry name" value="P-loop_NTPase"/>
</dbReference>
<reference evidence="11" key="1">
    <citation type="journal article" name="DNA Res.">
        <title>The physiological potential of anammox bacteria as revealed by their core genome structure.</title>
        <authorList>
            <person name="Okubo T."/>
            <person name="Toyoda A."/>
            <person name="Fukuhara K."/>
            <person name="Uchiyama I."/>
            <person name="Harigaya Y."/>
            <person name="Kuroiwa M."/>
            <person name="Suzuki T."/>
            <person name="Murakami Y."/>
            <person name="Suwa Y."/>
            <person name="Takami H."/>
        </authorList>
    </citation>
    <scope>NUCLEOTIDE SEQUENCE</scope>
    <source>
        <strain evidence="11">317325-2</strain>
    </source>
</reference>
<dbReference type="Proteomes" id="UP000662873">
    <property type="component" value="Chromosome"/>
</dbReference>
<accession>A0A809S656</accession>
<evidence type="ECO:0000259" key="10">
    <source>
        <dbReference type="Pfam" id="PF21694"/>
    </source>
</evidence>
<evidence type="ECO:0000313" key="11">
    <source>
        <dbReference type="EMBL" id="BBO24677.1"/>
    </source>
</evidence>
<dbReference type="SUPFAM" id="SSF52540">
    <property type="entry name" value="P-loop containing nucleoside triphosphate hydrolases"/>
    <property type="match status" value="1"/>
</dbReference>
<dbReference type="GO" id="GO:0003887">
    <property type="term" value="F:DNA-directed DNA polymerase activity"/>
    <property type="evidence" value="ECO:0007669"/>
    <property type="project" value="UniProtKB-KW"/>
</dbReference>
<evidence type="ECO:0000256" key="5">
    <source>
        <dbReference type="ARBA" id="ARBA00022705"/>
    </source>
</evidence>
<keyword evidence="4" id="KW-0548">Nucleotidyltransferase</keyword>
<evidence type="ECO:0000256" key="2">
    <source>
        <dbReference type="ARBA" id="ARBA00017703"/>
    </source>
</evidence>
<dbReference type="Gene3D" id="1.10.8.60">
    <property type="match status" value="1"/>
</dbReference>
<dbReference type="Gene3D" id="1.20.272.10">
    <property type="match status" value="1"/>
</dbReference>
<dbReference type="AlphaFoldDB" id="A0A809S656"/>
<dbReference type="Gene3D" id="3.40.50.300">
    <property type="entry name" value="P-loop containing nucleotide triphosphate hydrolases"/>
    <property type="match status" value="1"/>
</dbReference>
<protein>
    <recommendedName>
        <fullName evidence="2">DNA polymerase III subunit delta</fullName>
        <ecNumber evidence="1">2.7.7.7</ecNumber>
    </recommendedName>
</protein>
<evidence type="ECO:0000256" key="4">
    <source>
        <dbReference type="ARBA" id="ARBA00022695"/>
    </source>
</evidence>
<dbReference type="PANTHER" id="PTHR34388:SF1">
    <property type="entry name" value="DNA POLYMERASE III SUBUNIT DELTA"/>
    <property type="match status" value="1"/>
</dbReference>
<gene>
    <name evidence="11" type="ORF">NPRO_22720</name>
</gene>
<dbReference type="EMBL" id="AP021858">
    <property type="protein sequence ID" value="BBO24677.1"/>
    <property type="molecule type" value="Genomic_DNA"/>
</dbReference>
<dbReference type="GO" id="GO:0009360">
    <property type="term" value="C:DNA polymerase III complex"/>
    <property type="evidence" value="ECO:0007669"/>
    <property type="project" value="InterPro"/>
</dbReference>
<dbReference type="KEGG" id="npy:NPRO_22720"/>
<keyword evidence="3" id="KW-0808">Transferase</keyword>
<proteinExistence type="inferred from homology"/>
<evidence type="ECO:0000256" key="7">
    <source>
        <dbReference type="ARBA" id="ARBA00034754"/>
    </source>
</evidence>
<dbReference type="PANTHER" id="PTHR34388">
    <property type="entry name" value="DNA POLYMERASE III SUBUNIT DELTA"/>
    <property type="match status" value="1"/>
</dbReference>
<dbReference type="Pfam" id="PF06144">
    <property type="entry name" value="DNA_pol3_delta"/>
    <property type="match status" value="1"/>
</dbReference>
<comment type="catalytic activity">
    <reaction evidence="8">
        <text>DNA(n) + a 2'-deoxyribonucleoside 5'-triphosphate = DNA(n+1) + diphosphate</text>
        <dbReference type="Rhea" id="RHEA:22508"/>
        <dbReference type="Rhea" id="RHEA-COMP:17339"/>
        <dbReference type="Rhea" id="RHEA-COMP:17340"/>
        <dbReference type="ChEBI" id="CHEBI:33019"/>
        <dbReference type="ChEBI" id="CHEBI:61560"/>
        <dbReference type="ChEBI" id="CHEBI:173112"/>
        <dbReference type="EC" id="2.7.7.7"/>
    </reaction>
</comment>
<dbReference type="Pfam" id="PF21694">
    <property type="entry name" value="DNA_pol3_delta_C"/>
    <property type="match status" value="1"/>
</dbReference>
<feature type="domain" description="DNA polymerase III delta subunit-like C-terminal" evidence="10">
    <location>
        <begin position="214"/>
        <end position="351"/>
    </location>
</feature>
<evidence type="ECO:0000256" key="8">
    <source>
        <dbReference type="ARBA" id="ARBA00049244"/>
    </source>
</evidence>
<comment type="similarity">
    <text evidence="7">Belongs to the DNA polymerase HolA subunit family.</text>
</comment>
<name>A0A809S656_9BACT</name>
<dbReference type="NCBIfam" id="TIGR01128">
    <property type="entry name" value="holA"/>
    <property type="match status" value="1"/>
</dbReference>
<dbReference type="SUPFAM" id="SSF48019">
    <property type="entry name" value="post-AAA+ oligomerization domain-like"/>
    <property type="match status" value="1"/>
</dbReference>
<dbReference type="GO" id="GO:0006261">
    <property type="term" value="P:DNA-templated DNA replication"/>
    <property type="evidence" value="ECO:0007669"/>
    <property type="project" value="TreeGrafter"/>
</dbReference>
<dbReference type="InterPro" id="IPR010372">
    <property type="entry name" value="DNA_pol3_delta_N"/>
</dbReference>
<dbReference type="InterPro" id="IPR048466">
    <property type="entry name" value="DNA_pol3_delta-like_C"/>
</dbReference>
<dbReference type="GO" id="GO:0003677">
    <property type="term" value="F:DNA binding"/>
    <property type="evidence" value="ECO:0007669"/>
    <property type="project" value="InterPro"/>
</dbReference>
<evidence type="ECO:0000256" key="6">
    <source>
        <dbReference type="ARBA" id="ARBA00022932"/>
    </source>
</evidence>
<sequence>MSFSVEAVFKSRIALFSGEEPYLRLQALRQLHEAMGDDSEFNIEQFIADGSNPEEYITAAMTLPFLGDRRLIIVRNILRAGQPADALGPLFDQLSKVPDPNTLLFVADDELGDDDKQRRLATVRKAWETTITKLGGKTVQFESDESSVKKNLKDHAGQSGKSLTPKAMDLLVEMTGGNLSRALAELDKLVLYVGDDEQISEAAVKSVVMPSREWNVFKLVGAAVEGNSGEALRQLETLIEGSGKIEDAVFSRIFPTLSRQLRLIWQARLCVEARCRPSNAPVEVLRMFPTSPNLTKERDWIQNMALRQAQTLDLDRLSMWMGSIAQTDATLKGLGSAIDAKGALEMLVLQMATRA</sequence>
<dbReference type="EC" id="2.7.7.7" evidence="1"/>
<keyword evidence="5" id="KW-0235">DNA replication</keyword>
<feature type="domain" description="DNA polymerase III delta N-terminal" evidence="9">
    <location>
        <begin position="15"/>
        <end position="113"/>
    </location>
</feature>
<organism evidence="11 12">
    <name type="scientific">Candidatus Nitrosymbiomonas proteolyticus</name>
    <dbReference type="NCBI Taxonomy" id="2608984"/>
    <lineage>
        <taxon>Bacteria</taxon>
        <taxon>Bacillati</taxon>
        <taxon>Armatimonadota</taxon>
        <taxon>Armatimonadota incertae sedis</taxon>
        <taxon>Candidatus Nitrosymbiomonas</taxon>
    </lineage>
</organism>